<dbReference type="Pfam" id="PF00486">
    <property type="entry name" value="Trans_reg_C"/>
    <property type="match status" value="1"/>
</dbReference>
<evidence type="ECO:0000256" key="2">
    <source>
        <dbReference type="PROSITE-ProRule" id="PRU01091"/>
    </source>
</evidence>
<proteinExistence type="predicted"/>
<keyword evidence="3" id="KW-1133">Transmembrane helix</keyword>
<dbReference type="SUPFAM" id="SSF46894">
    <property type="entry name" value="C-terminal effector domain of the bipartite response regulators"/>
    <property type="match status" value="1"/>
</dbReference>
<dbReference type="InterPro" id="IPR016032">
    <property type="entry name" value="Sig_transdc_resp-reg_C-effctor"/>
</dbReference>
<dbReference type="Proteomes" id="UP000018211">
    <property type="component" value="Unassembled WGS sequence"/>
</dbReference>
<gene>
    <name evidence="5" type="ORF">VIBNISOn1_1260032</name>
</gene>
<dbReference type="InterPro" id="IPR001867">
    <property type="entry name" value="OmpR/PhoB-type_DNA-bd"/>
</dbReference>
<dbReference type="GO" id="GO:0003677">
    <property type="term" value="F:DNA binding"/>
    <property type="evidence" value="ECO:0007669"/>
    <property type="project" value="UniProtKB-UniRule"/>
</dbReference>
<dbReference type="GO" id="GO:0000160">
    <property type="term" value="P:phosphorelay signal transduction system"/>
    <property type="evidence" value="ECO:0007669"/>
    <property type="project" value="InterPro"/>
</dbReference>
<dbReference type="PROSITE" id="PS51755">
    <property type="entry name" value="OMPR_PHOB"/>
    <property type="match status" value="1"/>
</dbReference>
<keyword evidence="3" id="KW-0812">Transmembrane</keyword>
<evidence type="ECO:0000256" key="1">
    <source>
        <dbReference type="ARBA" id="ARBA00023125"/>
    </source>
</evidence>
<evidence type="ECO:0000259" key="4">
    <source>
        <dbReference type="PROSITE" id="PS51755"/>
    </source>
</evidence>
<accession>A0AAV2VJE3</accession>
<comment type="caution">
    <text evidence="5">The sequence shown here is derived from an EMBL/GenBank/DDBJ whole genome shotgun (WGS) entry which is preliminary data.</text>
</comment>
<reference evidence="5 6" key="1">
    <citation type="journal article" date="2013" name="ISME J.">
        <title>Comparative genomics of pathogenic lineages of Vibrio nigripulchritudo identifies virulence-associated traits.</title>
        <authorList>
            <person name="Goudenege D."/>
            <person name="Labreuche Y."/>
            <person name="Krin E."/>
            <person name="Ansquer D."/>
            <person name="Mangenot S."/>
            <person name="Calteau A."/>
            <person name="Medigue C."/>
            <person name="Mazel D."/>
            <person name="Polz M.F."/>
            <person name="Le Roux F."/>
        </authorList>
    </citation>
    <scope>NUCLEOTIDE SEQUENCE [LARGE SCALE GENOMIC DNA]</scope>
    <source>
        <strain evidence="5 6">SOn1</strain>
    </source>
</reference>
<dbReference type="Gene3D" id="1.10.10.10">
    <property type="entry name" value="Winged helix-like DNA-binding domain superfamily/Winged helix DNA-binding domain"/>
    <property type="match status" value="1"/>
</dbReference>
<protein>
    <submittedName>
        <fullName evidence="5">Effector domain of response regulator protein</fullName>
    </submittedName>
</protein>
<feature type="transmembrane region" description="Helical" evidence="3">
    <location>
        <begin position="125"/>
        <end position="145"/>
    </location>
</feature>
<feature type="DNA-binding region" description="OmpR/PhoB-type" evidence="2">
    <location>
        <begin position="10"/>
        <end position="108"/>
    </location>
</feature>
<evidence type="ECO:0000313" key="5">
    <source>
        <dbReference type="EMBL" id="CCO44797.1"/>
    </source>
</evidence>
<keyword evidence="1 2" id="KW-0238">DNA-binding</keyword>
<dbReference type="Gene3D" id="3.40.50.10070">
    <property type="entry name" value="TolB, N-terminal domain"/>
    <property type="match status" value="1"/>
</dbReference>
<dbReference type="AlphaFoldDB" id="A0AAV2VJE3"/>
<evidence type="ECO:0000313" key="6">
    <source>
        <dbReference type="Proteomes" id="UP000018211"/>
    </source>
</evidence>
<sequence>MSNQGYGKRRSVIQFGEFRFDATSGKLFKEEEPITIRNKVAQLLAFFIENPDRIISKDELLEALWVNGEYRERSLSQSVLELRKLLGDSASNPKFIRTIPNQGYKWIAEIAPFKQPDSKSANKKLTLLLPLCIVLTLVAAFWLVAGKDKIDFSNQSIKVAVLPFHNATPLDSYNWVEYGLSDMLATDLMLYPDIQVFPPSQIGAHETDISNWSGEEFKRLELDAVVYASVTMKEEGQSIEYTILDKHLARQTGSITKSDLALSMPGIASTILQQLRPEEALNTLAEYDFEVSAMHEYAKGQQALSQRGCLLAQHYFAASSIIDASHEWSALQRAICMVDVGEWLSAQPKLEYLLERSHDPIVLSLSHLWLAEIHMRTGHLDKALWHVTQSNYGETIQSNYSWYVQALKTEYYVQYLSGNISVQDNKEKGLTISFEDVPSWHTFRDPNFTDVNVPSSESVGFPQKVRSRLALVRSGELDTTTIIMALNEALEINTMVGSQRSEKEIQLETLYWLEHSNQKLKAQEVIKVLRAELLSKPDYLVQRELEHILNLFER</sequence>
<evidence type="ECO:0000256" key="3">
    <source>
        <dbReference type="SAM" id="Phobius"/>
    </source>
</evidence>
<dbReference type="SMART" id="SM00862">
    <property type="entry name" value="Trans_reg_C"/>
    <property type="match status" value="1"/>
</dbReference>
<dbReference type="RefSeq" id="WP_022610514.1">
    <property type="nucleotide sequence ID" value="NZ_LK391965.1"/>
</dbReference>
<feature type="domain" description="OmpR/PhoB-type" evidence="4">
    <location>
        <begin position="10"/>
        <end position="108"/>
    </location>
</feature>
<dbReference type="GO" id="GO:0006355">
    <property type="term" value="P:regulation of DNA-templated transcription"/>
    <property type="evidence" value="ECO:0007669"/>
    <property type="project" value="InterPro"/>
</dbReference>
<keyword evidence="3" id="KW-0472">Membrane</keyword>
<dbReference type="CDD" id="cd00383">
    <property type="entry name" value="trans_reg_C"/>
    <property type="match status" value="1"/>
</dbReference>
<dbReference type="EMBL" id="CAOF01000031">
    <property type="protein sequence ID" value="CCO44797.1"/>
    <property type="molecule type" value="Genomic_DNA"/>
</dbReference>
<dbReference type="InterPro" id="IPR036388">
    <property type="entry name" value="WH-like_DNA-bd_sf"/>
</dbReference>
<organism evidence="5 6">
    <name type="scientific">Vibrio nigripulchritudo SOn1</name>
    <dbReference type="NCBI Taxonomy" id="1238450"/>
    <lineage>
        <taxon>Bacteria</taxon>
        <taxon>Pseudomonadati</taxon>
        <taxon>Pseudomonadota</taxon>
        <taxon>Gammaproteobacteria</taxon>
        <taxon>Vibrionales</taxon>
        <taxon>Vibrionaceae</taxon>
        <taxon>Vibrio</taxon>
    </lineage>
</organism>
<name>A0AAV2VJE3_9VIBR</name>